<keyword evidence="2" id="KW-1185">Reference proteome</keyword>
<dbReference type="EMBL" id="JAHUTJ010003738">
    <property type="protein sequence ID" value="MED6265704.1"/>
    <property type="molecule type" value="Genomic_DNA"/>
</dbReference>
<evidence type="ECO:0000313" key="2">
    <source>
        <dbReference type="Proteomes" id="UP001352852"/>
    </source>
</evidence>
<proteinExistence type="predicted"/>
<comment type="caution">
    <text evidence="1">The sequence shown here is derived from an EMBL/GenBank/DDBJ whole genome shotgun (WGS) entry which is preliminary data.</text>
</comment>
<name>A0ABU7CW03_9TELE</name>
<sequence length="77" mass="8678">MEPPKAGHARLYFTSPEALELITALDEGGILSTHLVWIRPTVEMKLILLRGSILPMALLMMRGRKKRPPSPQRHPVL</sequence>
<organism evidence="1 2">
    <name type="scientific">Characodon lateralis</name>
    <dbReference type="NCBI Taxonomy" id="208331"/>
    <lineage>
        <taxon>Eukaryota</taxon>
        <taxon>Metazoa</taxon>
        <taxon>Chordata</taxon>
        <taxon>Craniata</taxon>
        <taxon>Vertebrata</taxon>
        <taxon>Euteleostomi</taxon>
        <taxon>Actinopterygii</taxon>
        <taxon>Neopterygii</taxon>
        <taxon>Teleostei</taxon>
        <taxon>Neoteleostei</taxon>
        <taxon>Acanthomorphata</taxon>
        <taxon>Ovalentaria</taxon>
        <taxon>Atherinomorphae</taxon>
        <taxon>Cyprinodontiformes</taxon>
        <taxon>Goodeidae</taxon>
        <taxon>Characodon</taxon>
    </lineage>
</organism>
<dbReference type="Proteomes" id="UP001352852">
    <property type="component" value="Unassembled WGS sequence"/>
</dbReference>
<gene>
    <name evidence="1" type="ORF">CHARACLAT_028282</name>
</gene>
<reference evidence="1 2" key="1">
    <citation type="submission" date="2021-06" db="EMBL/GenBank/DDBJ databases">
        <authorList>
            <person name="Palmer J.M."/>
        </authorList>
    </citation>
    <scope>NUCLEOTIDE SEQUENCE [LARGE SCALE GENOMIC DNA]</scope>
    <source>
        <strain evidence="1 2">CL_MEX2019</strain>
        <tissue evidence="1">Muscle</tissue>
    </source>
</reference>
<evidence type="ECO:0000313" key="1">
    <source>
        <dbReference type="EMBL" id="MED6265704.1"/>
    </source>
</evidence>
<protein>
    <submittedName>
        <fullName evidence="1">Uncharacterized protein</fullName>
    </submittedName>
</protein>
<accession>A0ABU7CW03</accession>